<name>M5R9P9_9BACT</name>
<dbReference type="Proteomes" id="UP000011991">
    <property type="component" value="Unassembled WGS sequence"/>
</dbReference>
<evidence type="ECO:0000313" key="1">
    <source>
        <dbReference type="EMBL" id="EMI16105.1"/>
    </source>
</evidence>
<reference evidence="1 2" key="1">
    <citation type="journal article" date="2013" name="Mar. Genomics">
        <title>Expression of sulfatases in Rhodopirellula baltica and the diversity of sulfatases in the genus Rhodopirellula.</title>
        <authorList>
            <person name="Wegner C.E."/>
            <person name="Richter-Heitmann T."/>
            <person name="Klindworth A."/>
            <person name="Klockow C."/>
            <person name="Richter M."/>
            <person name="Achstetter T."/>
            <person name="Glockner F.O."/>
            <person name="Harder J."/>
        </authorList>
    </citation>
    <scope>NUCLEOTIDE SEQUENCE [LARGE SCALE GENOMIC DNA]</scope>
    <source>
        <strain evidence="1 2">SM1</strain>
    </source>
</reference>
<keyword evidence="2" id="KW-1185">Reference proteome</keyword>
<accession>M5R9P9</accession>
<evidence type="ECO:0000313" key="2">
    <source>
        <dbReference type="Proteomes" id="UP000011991"/>
    </source>
</evidence>
<dbReference type="AlphaFoldDB" id="M5R9P9"/>
<protein>
    <submittedName>
        <fullName evidence="1">Uncharacterized protein</fullName>
    </submittedName>
</protein>
<dbReference type="EMBL" id="ANOG01000993">
    <property type="protein sequence ID" value="EMI16105.1"/>
    <property type="molecule type" value="Genomic_DNA"/>
</dbReference>
<organism evidence="1 2">
    <name type="scientific">Rhodopirellula maiorica SM1</name>
    <dbReference type="NCBI Taxonomy" id="1265738"/>
    <lineage>
        <taxon>Bacteria</taxon>
        <taxon>Pseudomonadati</taxon>
        <taxon>Planctomycetota</taxon>
        <taxon>Planctomycetia</taxon>
        <taxon>Pirellulales</taxon>
        <taxon>Pirellulaceae</taxon>
        <taxon>Novipirellula</taxon>
    </lineage>
</organism>
<proteinExistence type="predicted"/>
<comment type="caution">
    <text evidence="1">The sequence shown here is derived from an EMBL/GenBank/DDBJ whole genome shotgun (WGS) entry which is preliminary data.</text>
</comment>
<sequence>MIAGCSASWFGNLRRSTMTEILRFTEAMPLWGFALQKRFPASRCV</sequence>
<gene>
    <name evidence="1" type="ORF">RMSM_06969</name>
</gene>